<evidence type="ECO:0000313" key="1">
    <source>
        <dbReference type="EMBL" id="EYA16309.1"/>
    </source>
</evidence>
<organism evidence="1 2">
    <name type="scientific">Bacteroides fragilis str. 1007-1-F #10</name>
    <dbReference type="NCBI Taxonomy" id="1339295"/>
    <lineage>
        <taxon>Bacteria</taxon>
        <taxon>Pseudomonadati</taxon>
        <taxon>Bacteroidota</taxon>
        <taxon>Bacteroidia</taxon>
        <taxon>Bacteroidales</taxon>
        <taxon>Bacteroidaceae</taxon>
        <taxon>Bacteroides</taxon>
    </lineage>
</organism>
<proteinExistence type="predicted"/>
<name>A0AAN4SJP6_BACFG</name>
<reference evidence="1 2" key="1">
    <citation type="submission" date="2014-02" db="EMBL/GenBank/DDBJ databases">
        <authorList>
            <person name="Sears C."/>
            <person name="Carroll K."/>
            <person name="Sack B.R."/>
            <person name="Qadri F."/>
            <person name="Myers L.L."/>
            <person name="Chung G.-T."/>
            <person name="Escheverria P."/>
            <person name="Fraser C.M."/>
            <person name="Sadzewicz L."/>
            <person name="Shefchek K.A."/>
            <person name="Tallon L."/>
            <person name="Das S.P."/>
            <person name="Daugherty S."/>
            <person name="Mongodin E.F."/>
        </authorList>
    </citation>
    <scope>NUCLEOTIDE SEQUENCE [LARGE SCALE GENOMIC DNA]</scope>
    <source>
        <strain evidence="1 2">1007-1-F #10</strain>
    </source>
</reference>
<evidence type="ECO:0000313" key="2">
    <source>
        <dbReference type="Proteomes" id="UP000022433"/>
    </source>
</evidence>
<comment type="caution">
    <text evidence="1">The sequence shown here is derived from an EMBL/GenBank/DDBJ whole genome shotgun (WGS) entry which is preliminary data.</text>
</comment>
<sequence length="44" mass="5030">MLTFGGTHKGAHNFRYHQRSPYTFFPLFLKHPSGHGRTAGNNEN</sequence>
<accession>A0AAN4SJP6</accession>
<protein>
    <submittedName>
        <fullName evidence="1">Uncharacterized protein</fullName>
    </submittedName>
</protein>
<gene>
    <name evidence="1" type="ORF">M104_0458</name>
</gene>
<dbReference type="Proteomes" id="UP000022433">
    <property type="component" value="Unassembled WGS sequence"/>
</dbReference>
<dbReference type="EMBL" id="JGEA01000005">
    <property type="protein sequence ID" value="EYA16309.1"/>
    <property type="molecule type" value="Genomic_DNA"/>
</dbReference>
<dbReference type="AlphaFoldDB" id="A0AAN4SJP6"/>